<feature type="region of interest" description="Disordered" evidence="1">
    <location>
        <begin position="12"/>
        <end position="69"/>
    </location>
</feature>
<accession>A0A645GCU4</accession>
<evidence type="ECO:0000313" key="2">
    <source>
        <dbReference type="EMBL" id="MPN23599.1"/>
    </source>
</evidence>
<proteinExistence type="predicted"/>
<name>A0A645GCU4_9ZZZZ</name>
<gene>
    <name evidence="2" type="ORF">SDC9_170991</name>
</gene>
<organism evidence="2">
    <name type="scientific">bioreactor metagenome</name>
    <dbReference type="NCBI Taxonomy" id="1076179"/>
    <lineage>
        <taxon>unclassified sequences</taxon>
        <taxon>metagenomes</taxon>
        <taxon>ecological metagenomes</taxon>
    </lineage>
</organism>
<feature type="compositionally biased region" description="Basic and acidic residues" evidence="1">
    <location>
        <begin position="15"/>
        <end position="27"/>
    </location>
</feature>
<dbReference type="AlphaFoldDB" id="A0A645GCU4"/>
<dbReference type="EMBL" id="VSSQ01072159">
    <property type="protein sequence ID" value="MPN23599.1"/>
    <property type="molecule type" value="Genomic_DNA"/>
</dbReference>
<reference evidence="2" key="1">
    <citation type="submission" date="2019-08" db="EMBL/GenBank/DDBJ databases">
        <authorList>
            <person name="Kucharzyk K."/>
            <person name="Murdoch R.W."/>
            <person name="Higgins S."/>
            <person name="Loffler F."/>
        </authorList>
    </citation>
    <scope>NUCLEOTIDE SEQUENCE</scope>
</reference>
<comment type="caution">
    <text evidence="2">The sequence shown here is derived from an EMBL/GenBank/DDBJ whole genome shotgun (WGS) entry which is preliminary data.</text>
</comment>
<sequence length="69" mass="7570">MVPLRLSGAFSLRNAMEETKNPPRDPAEMPSSNVAKSFPVYGKSAHESAEQMRPSIMKISLPNLSERGP</sequence>
<evidence type="ECO:0000256" key="1">
    <source>
        <dbReference type="SAM" id="MobiDB-lite"/>
    </source>
</evidence>
<protein>
    <submittedName>
        <fullName evidence="2">Uncharacterized protein</fullName>
    </submittedName>
</protein>